<dbReference type="InterPro" id="IPR009936">
    <property type="entry name" value="DUF1468"/>
</dbReference>
<keyword evidence="1" id="KW-0472">Membrane</keyword>
<evidence type="ECO:0000313" key="4">
    <source>
        <dbReference type="Proteomes" id="UP000582974"/>
    </source>
</evidence>
<dbReference type="RefSeq" id="WP_180893032.1">
    <property type="nucleotide sequence ID" value="NZ_JACCKD010000004.1"/>
</dbReference>
<evidence type="ECO:0000256" key="1">
    <source>
        <dbReference type="SAM" id="Phobius"/>
    </source>
</evidence>
<keyword evidence="1" id="KW-0812">Transmembrane</keyword>
<evidence type="ECO:0000313" key="3">
    <source>
        <dbReference type="EMBL" id="MBA0126183.1"/>
    </source>
</evidence>
<organism evidence="3 4">
    <name type="scientific">Haloechinothrix aidingensis</name>
    <dbReference type="NCBI Taxonomy" id="2752311"/>
    <lineage>
        <taxon>Bacteria</taxon>
        <taxon>Bacillati</taxon>
        <taxon>Actinomycetota</taxon>
        <taxon>Actinomycetes</taxon>
        <taxon>Pseudonocardiales</taxon>
        <taxon>Pseudonocardiaceae</taxon>
        <taxon>Haloechinothrix</taxon>
    </lineage>
</organism>
<dbReference type="EMBL" id="JACCKD010000004">
    <property type="protein sequence ID" value="MBA0126183.1"/>
    <property type="molecule type" value="Genomic_DNA"/>
</dbReference>
<sequence length="136" mass="14156">MSATATGMALGFPGKAGTAPLVVGSLTTLLALVVLASEVRGLVAERHARQPARPTAGNLASTLRANPYLWLLLYGALFALGGAVVALAAFSVCLIRFRGGQGWMPTLVFSALSTLAFFLVVRVALDEPLYHGLLFG</sequence>
<name>A0A838A4C8_9PSEU</name>
<feature type="transmembrane region" description="Helical" evidence="1">
    <location>
        <begin position="107"/>
        <end position="125"/>
    </location>
</feature>
<gene>
    <name evidence="3" type="ORF">H0B56_11585</name>
</gene>
<reference evidence="3 4" key="1">
    <citation type="submission" date="2020-07" db="EMBL/GenBank/DDBJ databases">
        <title>Genome of Haloechinothrix sp.</title>
        <authorList>
            <person name="Tang S.-K."/>
            <person name="Yang L."/>
            <person name="Zhu W.-Y."/>
        </authorList>
    </citation>
    <scope>NUCLEOTIDE SEQUENCE [LARGE SCALE GENOMIC DNA]</scope>
    <source>
        <strain evidence="3 4">YIM 98757</strain>
    </source>
</reference>
<dbReference type="AlphaFoldDB" id="A0A838A4C8"/>
<proteinExistence type="predicted"/>
<feature type="domain" description="DUF1468" evidence="2">
    <location>
        <begin position="12"/>
        <end position="129"/>
    </location>
</feature>
<keyword evidence="4" id="KW-1185">Reference proteome</keyword>
<dbReference type="Proteomes" id="UP000582974">
    <property type="component" value="Unassembled WGS sequence"/>
</dbReference>
<dbReference type="Pfam" id="PF07331">
    <property type="entry name" value="TctB"/>
    <property type="match status" value="1"/>
</dbReference>
<keyword evidence="1" id="KW-1133">Transmembrane helix</keyword>
<evidence type="ECO:0000259" key="2">
    <source>
        <dbReference type="Pfam" id="PF07331"/>
    </source>
</evidence>
<comment type="caution">
    <text evidence="3">The sequence shown here is derived from an EMBL/GenBank/DDBJ whole genome shotgun (WGS) entry which is preliminary data.</text>
</comment>
<feature type="transmembrane region" description="Helical" evidence="1">
    <location>
        <begin position="68"/>
        <end position="95"/>
    </location>
</feature>
<protein>
    <submittedName>
        <fullName evidence="3">Tripartite tricarboxylate transporter TctB family protein</fullName>
    </submittedName>
</protein>
<accession>A0A838A4C8</accession>